<comment type="catalytic activity">
    <reaction evidence="1">
        <text>ATP + protein L-histidine = ADP + protein N-phospho-L-histidine.</text>
        <dbReference type="EC" id="2.7.13.3"/>
    </reaction>
</comment>
<dbReference type="EMBL" id="CP029159">
    <property type="protein sequence ID" value="QKM71648.1"/>
    <property type="molecule type" value="Genomic_DNA"/>
</dbReference>
<dbReference type="InterPro" id="IPR050482">
    <property type="entry name" value="Sensor_HK_TwoCompSys"/>
</dbReference>
<evidence type="ECO:0000313" key="13">
    <source>
        <dbReference type="EMBL" id="QKM71648.1"/>
    </source>
</evidence>
<keyword evidence="4" id="KW-0808">Transferase</keyword>
<dbReference type="GO" id="GO:0016020">
    <property type="term" value="C:membrane"/>
    <property type="evidence" value="ECO:0007669"/>
    <property type="project" value="InterPro"/>
</dbReference>
<evidence type="ECO:0000256" key="10">
    <source>
        <dbReference type="SAM" id="Phobius"/>
    </source>
</evidence>
<dbReference type="Gene3D" id="1.20.5.1930">
    <property type="match status" value="1"/>
</dbReference>
<evidence type="ECO:0000256" key="7">
    <source>
        <dbReference type="ARBA" id="ARBA00022840"/>
    </source>
</evidence>
<dbReference type="PANTHER" id="PTHR24421:SF10">
    <property type="entry name" value="NITRATE_NITRITE SENSOR PROTEIN NARQ"/>
    <property type="match status" value="1"/>
</dbReference>
<keyword evidence="14" id="KW-1185">Reference proteome</keyword>
<feature type="domain" description="Histidine kinase/HSP90-like ATPase" evidence="11">
    <location>
        <begin position="190"/>
        <end position="275"/>
    </location>
</feature>
<protein>
    <recommendedName>
        <fullName evidence="2">histidine kinase</fullName>
        <ecNumber evidence="2">2.7.13.3</ecNumber>
    </recommendedName>
</protein>
<keyword evidence="7" id="KW-0067">ATP-binding</keyword>
<dbReference type="InterPro" id="IPR011712">
    <property type="entry name" value="Sig_transdc_His_kin_sub3_dim/P"/>
</dbReference>
<dbReference type="InterPro" id="IPR003594">
    <property type="entry name" value="HATPase_dom"/>
</dbReference>
<dbReference type="Pfam" id="PF02518">
    <property type="entry name" value="HATPase_c"/>
    <property type="match status" value="1"/>
</dbReference>
<sequence length="330" mass="33596">MAVVRFAPAAGVRLAVPFVALAVSVWPLVLIDGSFLEGVGVVAFWLLPVAVAVGAGAYPRRAADRRRQAVDEARREQRLRLSRDLHDFVAHDISGIVVQAQAARFVAEADPGQALAALERIERAGLNALASMDRTVAMLHTAGVADGAPPGPDRLPALVADFGAAGGAVAVLDADGEALGALTREAGAAAYRIVAEALTNVRRHAPGATRVAVRIRRTGGGIEVSVVDDGGRGAAGTARFRLPRRAHWAGGLGLPALTEHITALGGALTAGPVAGAGPRGAVAAAGGWRVTAVFPGPEPEEPDRAAPTPGPPTYPTPPSPYPNPGPKGAL</sequence>
<gene>
    <name evidence="13" type="ORF">STSU_016275</name>
</gene>
<reference evidence="13 14" key="1">
    <citation type="journal article" date="2012" name="J. Bacteriol.">
        <title>Draft genome of Streptomyces tsukubaensis NRRL 18488, the producer of the clinically important immunosuppressant tacrolimus (FK506).</title>
        <authorList>
            <person name="Barreiro C."/>
            <person name="Prieto C."/>
            <person name="Sola-Landa A."/>
            <person name="Solera E."/>
            <person name="Martinez-Castro M."/>
            <person name="Perez-Redondo R."/>
            <person name="Garcia-Estrada C."/>
            <person name="Aparicio J.F."/>
            <person name="Fernandez-Martinez L.T."/>
            <person name="Santos-Aberturas J."/>
            <person name="Salehi-Najafabadi Z."/>
            <person name="Rodriguez-Garcia A."/>
            <person name="Tauch A."/>
            <person name="Martin J.F."/>
        </authorList>
    </citation>
    <scope>NUCLEOTIDE SEQUENCE [LARGE SCALE GENOMIC DNA]</scope>
    <source>
        <strain evidence="14">DSM 42081 / NBRC 108919 / NRRL 18488 / 9993</strain>
    </source>
</reference>
<dbReference type="GO" id="GO:0000155">
    <property type="term" value="F:phosphorelay sensor kinase activity"/>
    <property type="evidence" value="ECO:0007669"/>
    <property type="project" value="InterPro"/>
</dbReference>
<evidence type="ECO:0000256" key="8">
    <source>
        <dbReference type="ARBA" id="ARBA00023012"/>
    </source>
</evidence>
<keyword evidence="5" id="KW-0547">Nucleotide-binding</keyword>
<evidence type="ECO:0000256" key="3">
    <source>
        <dbReference type="ARBA" id="ARBA00022553"/>
    </source>
</evidence>
<dbReference type="Pfam" id="PF07730">
    <property type="entry name" value="HisKA_3"/>
    <property type="match status" value="1"/>
</dbReference>
<dbReference type="SUPFAM" id="SSF55874">
    <property type="entry name" value="ATPase domain of HSP90 chaperone/DNA topoisomerase II/histidine kinase"/>
    <property type="match status" value="1"/>
</dbReference>
<evidence type="ECO:0000259" key="12">
    <source>
        <dbReference type="Pfam" id="PF07730"/>
    </source>
</evidence>
<dbReference type="PANTHER" id="PTHR24421">
    <property type="entry name" value="NITRATE/NITRITE SENSOR PROTEIN NARX-RELATED"/>
    <property type="match status" value="1"/>
</dbReference>
<proteinExistence type="predicted"/>
<dbReference type="InterPro" id="IPR036890">
    <property type="entry name" value="HATPase_C_sf"/>
</dbReference>
<dbReference type="Proteomes" id="UP000005940">
    <property type="component" value="Chromosome"/>
</dbReference>
<dbReference type="Gene3D" id="3.30.565.10">
    <property type="entry name" value="Histidine kinase-like ATPase, C-terminal domain"/>
    <property type="match status" value="1"/>
</dbReference>
<feature type="transmembrane region" description="Helical" evidence="10">
    <location>
        <begin position="12"/>
        <end position="29"/>
    </location>
</feature>
<keyword evidence="10" id="KW-0472">Membrane</keyword>
<evidence type="ECO:0000256" key="4">
    <source>
        <dbReference type="ARBA" id="ARBA00022679"/>
    </source>
</evidence>
<dbReference type="AlphaFoldDB" id="A0A7G3UNP4"/>
<dbReference type="GO" id="GO:0046983">
    <property type="term" value="F:protein dimerization activity"/>
    <property type="evidence" value="ECO:0007669"/>
    <property type="project" value="InterPro"/>
</dbReference>
<keyword evidence="10" id="KW-1133">Transmembrane helix</keyword>
<feature type="region of interest" description="Disordered" evidence="9">
    <location>
        <begin position="292"/>
        <end position="330"/>
    </location>
</feature>
<keyword evidence="3" id="KW-0597">Phosphoprotein</keyword>
<feature type="compositionally biased region" description="Pro residues" evidence="9">
    <location>
        <begin position="308"/>
        <end position="330"/>
    </location>
</feature>
<dbReference type="CDD" id="cd16917">
    <property type="entry name" value="HATPase_UhpB-NarQ-NarX-like"/>
    <property type="match status" value="1"/>
</dbReference>
<dbReference type="GO" id="GO:0005524">
    <property type="term" value="F:ATP binding"/>
    <property type="evidence" value="ECO:0007669"/>
    <property type="project" value="UniProtKB-KW"/>
</dbReference>
<evidence type="ECO:0000256" key="5">
    <source>
        <dbReference type="ARBA" id="ARBA00022741"/>
    </source>
</evidence>
<evidence type="ECO:0000256" key="9">
    <source>
        <dbReference type="SAM" id="MobiDB-lite"/>
    </source>
</evidence>
<organism evidence="13 14">
    <name type="scientific">Streptomyces tsukubensis (strain DSM 42081 / NBRC 108919 / NRRL 18488 / 9993)</name>
    <dbReference type="NCBI Taxonomy" id="1114943"/>
    <lineage>
        <taxon>Bacteria</taxon>
        <taxon>Bacillati</taxon>
        <taxon>Actinomycetota</taxon>
        <taxon>Actinomycetes</taxon>
        <taxon>Kitasatosporales</taxon>
        <taxon>Streptomycetaceae</taxon>
        <taxon>Streptomyces</taxon>
    </lineage>
</organism>
<evidence type="ECO:0000256" key="1">
    <source>
        <dbReference type="ARBA" id="ARBA00000085"/>
    </source>
</evidence>
<evidence type="ECO:0000256" key="2">
    <source>
        <dbReference type="ARBA" id="ARBA00012438"/>
    </source>
</evidence>
<keyword evidence="6 13" id="KW-0418">Kinase</keyword>
<accession>A0A7G3UNP4</accession>
<evidence type="ECO:0000259" key="11">
    <source>
        <dbReference type="Pfam" id="PF02518"/>
    </source>
</evidence>
<dbReference type="EC" id="2.7.13.3" evidence="2"/>
<feature type="domain" description="Signal transduction histidine kinase subgroup 3 dimerisation and phosphoacceptor" evidence="12">
    <location>
        <begin position="78"/>
        <end position="141"/>
    </location>
</feature>
<evidence type="ECO:0000256" key="6">
    <source>
        <dbReference type="ARBA" id="ARBA00022777"/>
    </source>
</evidence>
<feature type="transmembrane region" description="Helical" evidence="10">
    <location>
        <begin position="35"/>
        <end position="58"/>
    </location>
</feature>
<name>A0A7G3UNP4_STRT9</name>
<evidence type="ECO:0000313" key="14">
    <source>
        <dbReference type="Proteomes" id="UP000005940"/>
    </source>
</evidence>
<keyword evidence="10" id="KW-0812">Transmembrane</keyword>
<keyword evidence="8" id="KW-0902">Two-component regulatory system</keyword>